<organism evidence="1 2">
    <name type="scientific">Dreissena polymorpha</name>
    <name type="common">Zebra mussel</name>
    <name type="synonym">Mytilus polymorpha</name>
    <dbReference type="NCBI Taxonomy" id="45954"/>
    <lineage>
        <taxon>Eukaryota</taxon>
        <taxon>Metazoa</taxon>
        <taxon>Spiralia</taxon>
        <taxon>Lophotrochozoa</taxon>
        <taxon>Mollusca</taxon>
        <taxon>Bivalvia</taxon>
        <taxon>Autobranchia</taxon>
        <taxon>Heteroconchia</taxon>
        <taxon>Euheterodonta</taxon>
        <taxon>Imparidentia</taxon>
        <taxon>Neoheterodontei</taxon>
        <taxon>Myida</taxon>
        <taxon>Dreissenoidea</taxon>
        <taxon>Dreissenidae</taxon>
        <taxon>Dreissena</taxon>
    </lineage>
</organism>
<comment type="caution">
    <text evidence="1">The sequence shown here is derived from an EMBL/GenBank/DDBJ whole genome shotgun (WGS) entry which is preliminary data.</text>
</comment>
<dbReference type="EMBL" id="JAIWYP010000005">
    <property type="protein sequence ID" value="KAH3818518.1"/>
    <property type="molecule type" value="Genomic_DNA"/>
</dbReference>
<reference evidence="1" key="2">
    <citation type="submission" date="2020-11" db="EMBL/GenBank/DDBJ databases">
        <authorList>
            <person name="McCartney M.A."/>
            <person name="Auch B."/>
            <person name="Kono T."/>
            <person name="Mallez S."/>
            <person name="Becker A."/>
            <person name="Gohl D.M."/>
            <person name="Silverstein K.A.T."/>
            <person name="Koren S."/>
            <person name="Bechman K.B."/>
            <person name="Herman A."/>
            <person name="Abrahante J.E."/>
            <person name="Garbe J."/>
        </authorList>
    </citation>
    <scope>NUCLEOTIDE SEQUENCE</scope>
    <source>
        <strain evidence="1">Duluth1</strain>
        <tissue evidence="1">Whole animal</tissue>
    </source>
</reference>
<accession>A0A9D4GMX5</accession>
<evidence type="ECO:0000313" key="2">
    <source>
        <dbReference type="Proteomes" id="UP000828390"/>
    </source>
</evidence>
<dbReference type="AlphaFoldDB" id="A0A9D4GMX5"/>
<dbReference type="Proteomes" id="UP000828390">
    <property type="component" value="Unassembled WGS sequence"/>
</dbReference>
<name>A0A9D4GMX5_DREPO</name>
<keyword evidence="2" id="KW-1185">Reference proteome</keyword>
<protein>
    <submittedName>
        <fullName evidence="1">Uncharacterized protein</fullName>
    </submittedName>
</protein>
<gene>
    <name evidence="1" type="ORF">DPMN_120239</name>
</gene>
<reference evidence="1" key="1">
    <citation type="journal article" date="2019" name="bioRxiv">
        <title>The Genome of the Zebra Mussel, Dreissena polymorpha: A Resource for Invasive Species Research.</title>
        <authorList>
            <person name="McCartney M.A."/>
            <person name="Auch B."/>
            <person name="Kono T."/>
            <person name="Mallez S."/>
            <person name="Zhang Y."/>
            <person name="Obille A."/>
            <person name="Becker A."/>
            <person name="Abrahante J.E."/>
            <person name="Garbe J."/>
            <person name="Badalamenti J.P."/>
            <person name="Herman A."/>
            <person name="Mangelson H."/>
            <person name="Liachko I."/>
            <person name="Sullivan S."/>
            <person name="Sone E.D."/>
            <person name="Koren S."/>
            <person name="Silverstein K.A.T."/>
            <person name="Beckman K.B."/>
            <person name="Gohl D.M."/>
        </authorList>
    </citation>
    <scope>NUCLEOTIDE SEQUENCE</scope>
    <source>
        <strain evidence="1">Duluth1</strain>
        <tissue evidence="1">Whole animal</tissue>
    </source>
</reference>
<proteinExistence type="predicted"/>
<evidence type="ECO:0000313" key="1">
    <source>
        <dbReference type="EMBL" id="KAH3818518.1"/>
    </source>
</evidence>
<sequence length="83" mass="9625">MMDLGEVIYAYLSSRPRMDGSRVREIKCMPGDLEKCWPPLDWRKLTADQRLLALEYEAISLKKLGKIGDRCPFVLRQKEIGPE</sequence>